<dbReference type="RefSeq" id="WP_092560291.1">
    <property type="nucleotide sequence ID" value="NZ_FOYZ01000006.1"/>
</dbReference>
<dbReference type="PANTHER" id="PTHR12215:SF10">
    <property type="entry name" value="L-AMINOADIPATE-SEMIALDEHYDE DEHYDROGENASE-PHOSPHOPANTETHEINYL TRANSFERASE"/>
    <property type="match status" value="1"/>
</dbReference>
<dbReference type="GO" id="GO:0019878">
    <property type="term" value="P:lysine biosynthetic process via aminoadipic acid"/>
    <property type="evidence" value="ECO:0007669"/>
    <property type="project" value="TreeGrafter"/>
</dbReference>
<keyword evidence="2 5" id="KW-0808">Transferase</keyword>
<dbReference type="Pfam" id="PF01648">
    <property type="entry name" value="ACPS"/>
    <property type="match status" value="1"/>
</dbReference>
<name>A0A1I6JMW8_9FIRM</name>
<evidence type="ECO:0000313" key="5">
    <source>
        <dbReference type="EMBL" id="SFR79910.1"/>
    </source>
</evidence>
<evidence type="ECO:0000313" key="6">
    <source>
        <dbReference type="Proteomes" id="UP000199659"/>
    </source>
</evidence>
<proteinExistence type="inferred from homology"/>
<keyword evidence="6" id="KW-1185">Reference proteome</keyword>
<accession>A0A1I6JMW8</accession>
<dbReference type="PANTHER" id="PTHR12215">
    <property type="entry name" value="PHOSPHOPANTETHEINE TRANSFERASE"/>
    <property type="match status" value="1"/>
</dbReference>
<evidence type="ECO:0000259" key="3">
    <source>
        <dbReference type="Pfam" id="PF01648"/>
    </source>
</evidence>
<dbReference type="AlphaFoldDB" id="A0A1I6JMW8"/>
<feature type="domain" description="4'-phosphopantetheinyl transferase N-terminal" evidence="4">
    <location>
        <begin position="15"/>
        <end position="97"/>
    </location>
</feature>
<dbReference type="Gene3D" id="3.90.470.20">
    <property type="entry name" value="4'-phosphopantetheinyl transferase domain"/>
    <property type="match status" value="2"/>
</dbReference>
<dbReference type="GO" id="GO:0005829">
    <property type="term" value="C:cytosol"/>
    <property type="evidence" value="ECO:0007669"/>
    <property type="project" value="TreeGrafter"/>
</dbReference>
<organism evidence="5 6">
    <name type="scientific">Anaeromicropila populeti</name>
    <dbReference type="NCBI Taxonomy" id="37658"/>
    <lineage>
        <taxon>Bacteria</taxon>
        <taxon>Bacillati</taxon>
        <taxon>Bacillota</taxon>
        <taxon>Clostridia</taxon>
        <taxon>Lachnospirales</taxon>
        <taxon>Lachnospiraceae</taxon>
        <taxon>Anaeromicropila</taxon>
    </lineage>
</organism>
<feature type="domain" description="4'-phosphopantetheinyl transferase" evidence="3">
    <location>
        <begin position="105"/>
        <end position="178"/>
    </location>
</feature>
<dbReference type="InterPro" id="IPR050559">
    <property type="entry name" value="P-Pant_transferase_sf"/>
</dbReference>
<comment type="similarity">
    <text evidence="1">Belongs to the P-Pant transferase superfamily. Gsp/Sfp/HetI/AcpT family.</text>
</comment>
<dbReference type="GO" id="GO:0000287">
    <property type="term" value="F:magnesium ion binding"/>
    <property type="evidence" value="ECO:0007669"/>
    <property type="project" value="InterPro"/>
</dbReference>
<dbReference type="InterPro" id="IPR008278">
    <property type="entry name" value="4-PPantetheinyl_Trfase_dom"/>
</dbReference>
<dbReference type="InterPro" id="IPR055066">
    <property type="entry name" value="AASDHPPT_N"/>
</dbReference>
<dbReference type="InterPro" id="IPR037143">
    <property type="entry name" value="4-PPantetheinyl_Trfase_dom_sf"/>
</dbReference>
<dbReference type="STRING" id="37658.SAMN05661086_01733"/>
<protein>
    <submittedName>
        <fullName evidence="5">4'-phosphopantetheinyl transferase</fullName>
    </submittedName>
</protein>
<dbReference type="Proteomes" id="UP000199659">
    <property type="component" value="Unassembled WGS sequence"/>
</dbReference>
<dbReference type="EMBL" id="FOYZ01000006">
    <property type="protein sequence ID" value="SFR79910.1"/>
    <property type="molecule type" value="Genomic_DNA"/>
</dbReference>
<evidence type="ECO:0000256" key="1">
    <source>
        <dbReference type="ARBA" id="ARBA00010990"/>
    </source>
</evidence>
<evidence type="ECO:0000256" key="2">
    <source>
        <dbReference type="ARBA" id="ARBA00022679"/>
    </source>
</evidence>
<dbReference type="GO" id="GO:0008897">
    <property type="term" value="F:holo-[acyl-carrier-protein] synthase activity"/>
    <property type="evidence" value="ECO:0007669"/>
    <property type="project" value="InterPro"/>
</dbReference>
<dbReference type="OrthoDB" id="9808281at2"/>
<dbReference type="SUPFAM" id="SSF56214">
    <property type="entry name" value="4'-phosphopantetheinyl transferase"/>
    <property type="match status" value="2"/>
</dbReference>
<gene>
    <name evidence="5" type="ORF">SAMN05661086_01733</name>
</gene>
<sequence>MLQLYAILVPQHFDEENFNYLKTFVSEKRQNRIEKYYKREDKLRSLLAELLLRYVLQKNVKMNGQEIQFSYNEWGKPELCGQDRLYFNLSHSGNWVICGVGDSILGVDVEESREKNLNLAERFFAAEEYEEILSHPKEEQLKQFYKYWTLKESYTKAEGKGLSIPLDSFLFRFYNEDIMLITDGVKADEYLFQVYEIDELHTAAVCWTGSREELFQTKINCISVDEIMQWKFN</sequence>
<reference evidence="5 6" key="1">
    <citation type="submission" date="2016-10" db="EMBL/GenBank/DDBJ databases">
        <authorList>
            <person name="de Groot N.N."/>
        </authorList>
    </citation>
    <scope>NUCLEOTIDE SEQUENCE [LARGE SCALE GENOMIC DNA]</scope>
    <source>
        <strain evidence="5 6">743A</strain>
    </source>
</reference>
<dbReference type="Pfam" id="PF22624">
    <property type="entry name" value="AASDHPPT_N"/>
    <property type="match status" value="1"/>
</dbReference>
<evidence type="ECO:0000259" key="4">
    <source>
        <dbReference type="Pfam" id="PF22624"/>
    </source>
</evidence>